<evidence type="ECO:0000313" key="2">
    <source>
        <dbReference type="EMBL" id="CDW71659.1"/>
    </source>
</evidence>
<evidence type="ECO:0000256" key="1">
    <source>
        <dbReference type="SAM" id="MobiDB-lite"/>
    </source>
</evidence>
<feature type="region of interest" description="Disordered" evidence="1">
    <location>
        <begin position="1063"/>
        <end position="1082"/>
    </location>
</feature>
<sequence>MDLQSSQSLDLDEYDDNVFITSLKNPNQRKSQTIISISPDVSRKSKKISFPPNSLQVPHLKDPLRKYSVSPSQKSMISSPSLHPKSPRIDSPSNARSLSLLKRNTIFGDKIMPKQPALIPRFSLLKSIVKSQTHNMTKTEDESNALAILGDYHNKFEARLFQRKSLKIINFTPVDWKRFEGLPLKPGIHFFKMFTSIKKTKVSIEAYHKAELTWDEPMVIEKRFPQFMNQTYKVKISQYNRALQTIMSEEQFQNYLSNGLDQSCIIQTFVRPTFPGRPAFYRIVYRNQNVKQSKRKPNYGFLITNKLKNVNYKEYKKFKNLNQNTSQNQYSSLFYHDSQSYTQKHIVNVDQQDLSNCEIYMIRNFQVLEHRLEEMAQELINFINGIYGFRIKQVVVDFIKDSQGNYYLTDLKNFTFDEFEKIRYLRIKHENPSVRLQNRQQLLERACLTYKCSLCLQKYQKNYVQNTITKKMLYKLNAHLTKRGVFLLQHLEKYQFQQEFCKVCDQCNLLVIAELELMEVERLYAIAQNIPSKEYNKIKKDDDAKIQIGALHTNQLTQWRLMFMFKEIKGVSSEQVMAQCQSGSLFLHLKILDFITSLEISKANQTKQTFIQSFNLNKNSQNTKDQQQQQQKENIDSTNNTYQSSNLRDSRLKLNSNMGKKITIMDTTSLKDGDGYLHLIHNDSNNNNYAPKLNVIYEYQETSPSILINKIRVHFFFTQDNNKEEFWKFLSNTEIEIRLTDGPYWEGDLIGTCTGFPLQYFNDKHEIQLQPWQYYFFGPINKLPSEVKDDMLIDDSNTSSFISTQRTKYDSMIDFTVSLKKDQKVQISNNVDLYQVNGVLFPENNYFSPLPMPKEWIEIIQLFSNQKTMRNSTLNYNNTFQEHEETQSNKLRSISPNQTSSKDKHDLNNNSSAKKLTSKVNDFSKRKNSDNELIEFGSENYDGIKNTPFSKDMQKNFSHSLKIFKTVQDQELLSKKLSNMNSVSPIFRQNIQSRNKYKEALQTQDQIDITDDHILLQQLKLIDTKNQTLREVNTHYDPKFIYSSSQAVKKLQQIKKQKEKLQNNNNINNNNNGNDSLTKFGGKQDRYKFKNYQIEHETILNQRKQVVYQLKKKNYQAIKDIIKSKKQQMLNIIPDDNFIIGSSPQHKKFKINDEFENKNLYGDSLTVTRKNSLKNARRPSMIETKISTEKLNVYEPLYVSQKTNPQPLKKSNSIVKQKNSNILAMNRTTNIFHVVSQTFKDYERSNQDLKNYDILTPRSKKVRTSKDLSDDFDTISKETFDRDKILIPDLKKNASGSKINNEVISEESMDLSQGEDIKPKKEQFDGQKTMTAMKPPLLAKPPQKTKDRIQSAQVSNKNKSQSIMRTTFYNSHSKISKISPKNNTSTNSSAFKQFLPYLTKSNFHSTIEDHNSEEENNNTINQYISNINTFQATTSNIQGYNLSNMFRGTINEAGNTQSAERKISKGMKRKKRHREFQERYGGILLGDLRKGMKNLTRSQQHISKDLETSLKKTSVYQEQIIKVYGIEGEKQLVKTSLLQKR</sequence>
<evidence type="ECO:0000313" key="3">
    <source>
        <dbReference type="Proteomes" id="UP000039865"/>
    </source>
</evidence>
<reference evidence="2 3" key="1">
    <citation type="submission" date="2014-06" db="EMBL/GenBank/DDBJ databases">
        <authorList>
            <person name="Swart Estienne"/>
        </authorList>
    </citation>
    <scope>NUCLEOTIDE SEQUENCE [LARGE SCALE GENOMIC DNA]</scope>
    <source>
        <strain evidence="2 3">130c</strain>
    </source>
</reference>
<dbReference type="InParanoid" id="A0A077ZQC3"/>
<feature type="compositionally biased region" description="Polar residues" evidence="1">
    <location>
        <begin position="888"/>
        <end position="900"/>
    </location>
</feature>
<feature type="region of interest" description="Disordered" evidence="1">
    <location>
        <begin position="63"/>
        <end position="94"/>
    </location>
</feature>
<feature type="compositionally biased region" description="Polar residues" evidence="1">
    <location>
        <begin position="1350"/>
        <end position="1360"/>
    </location>
</feature>
<feature type="region of interest" description="Disordered" evidence="1">
    <location>
        <begin position="1334"/>
        <end position="1360"/>
    </location>
</feature>
<feature type="compositionally biased region" description="Low complexity" evidence="1">
    <location>
        <begin position="1063"/>
        <end position="1072"/>
    </location>
</feature>
<feature type="compositionally biased region" description="Low complexity" evidence="1">
    <location>
        <begin position="68"/>
        <end position="81"/>
    </location>
</feature>
<name>A0A077ZQC3_STYLE</name>
<feature type="region of interest" description="Disordered" evidence="1">
    <location>
        <begin position="882"/>
        <end position="924"/>
    </location>
</feature>
<accession>A0A077ZQC3</accession>
<gene>
    <name evidence="2" type="primary">Contig14301.g15234</name>
    <name evidence="2" type="ORF">STYLEM_606</name>
</gene>
<organism evidence="2 3">
    <name type="scientific">Stylonychia lemnae</name>
    <name type="common">Ciliate</name>
    <dbReference type="NCBI Taxonomy" id="5949"/>
    <lineage>
        <taxon>Eukaryota</taxon>
        <taxon>Sar</taxon>
        <taxon>Alveolata</taxon>
        <taxon>Ciliophora</taxon>
        <taxon>Intramacronucleata</taxon>
        <taxon>Spirotrichea</taxon>
        <taxon>Stichotrichia</taxon>
        <taxon>Sporadotrichida</taxon>
        <taxon>Oxytrichidae</taxon>
        <taxon>Stylonychinae</taxon>
        <taxon>Stylonychia</taxon>
    </lineage>
</organism>
<dbReference type="EMBL" id="CCKQ01000577">
    <property type="protein sequence ID" value="CDW71659.1"/>
    <property type="molecule type" value="Genomic_DNA"/>
</dbReference>
<keyword evidence="3" id="KW-1185">Reference proteome</keyword>
<protein>
    <submittedName>
        <fullName evidence="2">Uncharacterized protein</fullName>
    </submittedName>
</protein>
<proteinExistence type="predicted"/>
<feature type="compositionally biased region" description="Polar residues" evidence="1">
    <location>
        <begin position="908"/>
        <end position="921"/>
    </location>
</feature>
<dbReference type="OrthoDB" id="290772at2759"/>
<dbReference type="Proteomes" id="UP000039865">
    <property type="component" value="Unassembled WGS sequence"/>
</dbReference>